<dbReference type="PANTHER" id="PTHR47245">
    <property type="entry name" value="PEPTIDYLPROLYL ISOMERASE"/>
    <property type="match status" value="1"/>
</dbReference>
<dbReference type="Gene3D" id="3.10.50.40">
    <property type="match status" value="2"/>
</dbReference>
<dbReference type="PANTHER" id="PTHR47245:SF2">
    <property type="entry name" value="PEPTIDYL-PROLYL CIS-TRANS ISOMERASE HP_0175-RELATED"/>
    <property type="match status" value="1"/>
</dbReference>
<evidence type="ECO:0000313" key="5">
    <source>
        <dbReference type="Proteomes" id="UP000697710"/>
    </source>
</evidence>
<accession>A0A956M3S8</accession>
<dbReference type="InterPro" id="IPR027304">
    <property type="entry name" value="Trigger_fact/SurA_dom_sf"/>
</dbReference>
<dbReference type="AlphaFoldDB" id="A0A956M3S8"/>
<reference evidence="4" key="1">
    <citation type="submission" date="2020-04" db="EMBL/GenBank/DDBJ databases">
        <authorList>
            <person name="Zhang T."/>
        </authorList>
    </citation>
    <scope>NUCLEOTIDE SEQUENCE</scope>
    <source>
        <strain evidence="4">HKST-UBA01</strain>
    </source>
</reference>
<dbReference type="Gene3D" id="1.10.4030.10">
    <property type="entry name" value="Porin chaperone SurA, peptide-binding domain"/>
    <property type="match status" value="1"/>
</dbReference>
<comment type="caution">
    <text evidence="4">The sequence shown here is derived from an EMBL/GenBank/DDBJ whole genome shotgun (WGS) entry which is preliminary data.</text>
</comment>
<evidence type="ECO:0000259" key="3">
    <source>
        <dbReference type="PROSITE" id="PS50198"/>
    </source>
</evidence>
<evidence type="ECO:0000256" key="2">
    <source>
        <dbReference type="SAM" id="MobiDB-lite"/>
    </source>
</evidence>
<feature type="non-terminal residue" evidence="4">
    <location>
        <position position="1"/>
    </location>
</feature>
<name>A0A956M3S8_UNCEI</name>
<evidence type="ECO:0000313" key="4">
    <source>
        <dbReference type="EMBL" id="MCA9730187.1"/>
    </source>
</evidence>
<dbReference type="PROSITE" id="PS01096">
    <property type="entry name" value="PPIC_PPIASE_1"/>
    <property type="match status" value="1"/>
</dbReference>
<dbReference type="Pfam" id="PF00639">
    <property type="entry name" value="Rotamase"/>
    <property type="match status" value="2"/>
</dbReference>
<organism evidence="4 5">
    <name type="scientific">Eiseniibacteriota bacterium</name>
    <dbReference type="NCBI Taxonomy" id="2212470"/>
    <lineage>
        <taxon>Bacteria</taxon>
        <taxon>Candidatus Eiseniibacteriota</taxon>
    </lineage>
</organism>
<dbReference type="InterPro" id="IPR046357">
    <property type="entry name" value="PPIase_dom_sf"/>
</dbReference>
<dbReference type="Proteomes" id="UP000697710">
    <property type="component" value="Unassembled WGS sequence"/>
</dbReference>
<proteinExistence type="predicted"/>
<feature type="region of interest" description="Disordered" evidence="2">
    <location>
        <begin position="185"/>
        <end position="204"/>
    </location>
</feature>
<dbReference type="InterPro" id="IPR000297">
    <property type="entry name" value="PPIase_PpiC"/>
</dbReference>
<dbReference type="Pfam" id="PF13624">
    <property type="entry name" value="SurA_N_3"/>
    <property type="match status" value="1"/>
</dbReference>
<reference evidence="4" key="2">
    <citation type="journal article" date="2021" name="Microbiome">
        <title>Successional dynamics and alternative stable states in a saline activated sludge microbial community over 9 years.</title>
        <authorList>
            <person name="Wang Y."/>
            <person name="Ye J."/>
            <person name="Ju F."/>
            <person name="Liu L."/>
            <person name="Boyd J.A."/>
            <person name="Deng Y."/>
            <person name="Parks D.H."/>
            <person name="Jiang X."/>
            <person name="Yin X."/>
            <person name="Woodcroft B.J."/>
            <person name="Tyson G.W."/>
            <person name="Hugenholtz P."/>
            <person name="Polz M.F."/>
            <person name="Zhang T."/>
        </authorList>
    </citation>
    <scope>NUCLEOTIDE SEQUENCE</scope>
    <source>
        <strain evidence="4">HKST-UBA01</strain>
    </source>
</reference>
<dbReference type="PROSITE" id="PS50198">
    <property type="entry name" value="PPIC_PPIASE_2"/>
    <property type="match status" value="2"/>
</dbReference>
<feature type="domain" description="PpiC" evidence="3">
    <location>
        <begin position="141"/>
        <end position="241"/>
    </location>
</feature>
<evidence type="ECO:0000256" key="1">
    <source>
        <dbReference type="PROSITE-ProRule" id="PRU00278"/>
    </source>
</evidence>
<keyword evidence="1" id="KW-0697">Rotamase</keyword>
<feature type="domain" description="PpiC" evidence="3">
    <location>
        <begin position="246"/>
        <end position="346"/>
    </location>
</feature>
<dbReference type="InterPro" id="IPR023058">
    <property type="entry name" value="PPIase_PpiC_CS"/>
</dbReference>
<gene>
    <name evidence="4" type="ORF">KC729_21060</name>
</gene>
<dbReference type="EC" id="5.2.1.8" evidence="4"/>
<dbReference type="EMBL" id="JAGQHR010001033">
    <property type="protein sequence ID" value="MCA9730187.1"/>
    <property type="molecule type" value="Genomic_DNA"/>
</dbReference>
<dbReference type="SUPFAM" id="SSF54534">
    <property type="entry name" value="FKBP-like"/>
    <property type="match status" value="2"/>
</dbReference>
<sequence length="394" mass="44732">LRSEVEEQFQVLAQQFQIAPGDTASSNQLHRDIVQRMVDDHLLYLEAKSQGIEAPTEEIEAQVQQALQDNKEALGEDGFREELKREGLTLEALESRWRDEATRQALAQRLVQRDVRPKVTVTEDGVRKFYEEHKSELPKRPRAVKIQDLFIQVRPDSAITKAALSRAREIRTKVQGGMSFADAATKLSDDPTSADRGGSLGRVRRGDLTPELEAIAFALPTGVVSEPIQTPYGYNLLQVDDKDPAGQWAEVRIILVEMKATRSDEAAAEERARAARAKIAGGMDFTEAVRKFSEDPPTRAKDGNLGWVAMQGFQGAVYDTVSKLAVGEVSQPTPGDNGYHIFRVLEEEPEREYQFDEIQDEIRQYYYQDELESHLRELLDQLKDKYYIERHDKW</sequence>
<protein>
    <submittedName>
        <fullName evidence="4">Peptidylprolyl isomerase</fullName>
        <ecNumber evidence="4">5.2.1.8</ecNumber>
    </submittedName>
</protein>
<dbReference type="InterPro" id="IPR050245">
    <property type="entry name" value="PrsA_foldase"/>
</dbReference>
<keyword evidence="1 4" id="KW-0413">Isomerase</keyword>
<dbReference type="GO" id="GO:0003755">
    <property type="term" value="F:peptidyl-prolyl cis-trans isomerase activity"/>
    <property type="evidence" value="ECO:0007669"/>
    <property type="project" value="UniProtKB-KW"/>
</dbReference>
<dbReference type="SUPFAM" id="SSF109998">
    <property type="entry name" value="Triger factor/SurA peptide-binding domain-like"/>
    <property type="match status" value="1"/>
</dbReference>